<dbReference type="Proteomes" id="UP000656042">
    <property type="component" value="Unassembled WGS sequence"/>
</dbReference>
<keyword evidence="4" id="KW-1185">Reference proteome</keyword>
<reference evidence="3" key="2">
    <citation type="submission" date="2020-09" db="EMBL/GenBank/DDBJ databases">
        <authorList>
            <person name="Sun Q."/>
            <person name="Zhou Y."/>
        </authorList>
    </citation>
    <scope>NUCLEOTIDE SEQUENCE</scope>
    <source>
        <strain evidence="3">CGMCC 4.7299</strain>
    </source>
</reference>
<feature type="transmembrane region" description="Helical" evidence="2">
    <location>
        <begin position="63"/>
        <end position="81"/>
    </location>
</feature>
<sequence length="281" mass="29487">MSAITPSDGSGPVPPPRQPAASQRDEGESVIDFGAPPGDAPRSARRRWDASGTLRGLLADRRLVPVTAALAAIALFASLISEWQVTAVDTTVFGATVAGNQPVPTDLGDFGAWAAGYLIGVFVLVTATVLVLFGPAPGRRYARLVGLSAGGVMLGLLFAVEPTLDETSRALGALVTLQLDADQIDLAPGRGIWCALVGVAAAMVALWLSVRHFPAAGTVEPAETDASAWAWRRTGDADDEMDPADEPFDLSVSSASPFTSLADDRDRATDRDDERDRHDKI</sequence>
<name>A0A8J3FNK2_9ACTN</name>
<dbReference type="EMBL" id="BMMX01000011">
    <property type="protein sequence ID" value="GGK93752.1"/>
    <property type="molecule type" value="Genomic_DNA"/>
</dbReference>
<feature type="region of interest" description="Disordered" evidence="1">
    <location>
        <begin position="233"/>
        <end position="281"/>
    </location>
</feature>
<protein>
    <recommendedName>
        <fullName evidence="5">Tryptophan-associated transmembrane protein (Trp_oprn_chp)</fullName>
    </recommendedName>
</protein>
<dbReference type="AlphaFoldDB" id="A0A8J3FNK2"/>
<reference evidence="3" key="1">
    <citation type="journal article" date="2014" name="Int. J. Syst. Evol. Microbiol.">
        <title>Complete genome sequence of Corynebacterium casei LMG S-19264T (=DSM 44701T), isolated from a smear-ripened cheese.</title>
        <authorList>
            <consortium name="US DOE Joint Genome Institute (JGI-PGF)"/>
            <person name="Walter F."/>
            <person name="Albersmeier A."/>
            <person name="Kalinowski J."/>
            <person name="Ruckert C."/>
        </authorList>
    </citation>
    <scope>NUCLEOTIDE SEQUENCE</scope>
    <source>
        <strain evidence="3">CGMCC 4.7299</strain>
    </source>
</reference>
<feature type="region of interest" description="Disordered" evidence="1">
    <location>
        <begin position="1"/>
        <end position="47"/>
    </location>
</feature>
<feature type="compositionally biased region" description="Acidic residues" evidence="1">
    <location>
        <begin position="237"/>
        <end position="248"/>
    </location>
</feature>
<organism evidence="3 4">
    <name type="scientific">Mangrovihabitans endophyticus</name>
    <dbReference type="NCBI Taxonomy" id="1751298"/>
    <lineage>
        <taxon>Bacteria</taxon>
        <taxon>Bacillati</taxon>
        <taxon>Actinomycetota</taxon>
        <taxon>Actinomycetes</taxon>
        <taxon>Micromonosporales</taxon>
        <taxon>Micromonosporaceae</taxon>
        <taxon>Mangrovihabitans</taxon>
    </lineage>
</organism>
<evidence type="ECO:0000313" key="3">
    <source>
        <dbReference type="EMBL" id="GGK93752.1"/>
    </source>
</evidence>
<evidence type="ECO:0000313" key="4">
    <source>
        <dbReference type="Proteomes" id="UP000656042"/>
    </source>
</evidence>
<feature type="transmembrane region" description="Helical" evidence="2">
    <location>
        <begin position="141"/>
        <end position="160"/>
    </location>
</feature>
<keyword evidence="2" id="KW-0812">Transmembrane</keyword>
<comment type="caution">
    <text evidence="3">The sequence shown here is derived from an EMBL/GenBank/DDBJ whole genome shotgun (WGS) entry which is preliminary data.</text>
</comment>
<dbReference type="RefSeq" id="WP_189079779.1">
    <property type="nucleotide sequence ID" value="NZ_BMMX01000011.1"/>
</dbReference>
<feature type="transmembrane region" description="Helical" evidence="2">
    <location>
        <begin position="110"/>
        <end position="134"/>
    </location>
</feature>
<gene>
    <name evidence="3" type="ORF">GCM10012284_29660</name>
</gene>
<evidence type="ECO:0000256" key="1">
    <source>
        <dbReference type="SAM" id="MobiDB-lite"/>
    </source>
</evidence>
<feature type="compositionally biased region" description="Basic and acidic residues" evidence="1">
    <location>
        <begin position="262"/>
        <end position="281"/>
    </location>
</feature>
<keyword evidence="2" id="KW-1133">Transmembrane helix</keyword>
<accession>A0A8J3FNK2</accession>
<feature type="transmembrane region" description="Helical" evidence="2">
    <location>
        <begin position="190"/>
        <end position="210"/>
    </location>
</feature>
<evidence type="ECO:0008006" key="5">
    <source>
        <dbReference type="Google" id="ProtNLM"/>
    </source>
</evidence>
<keyword evidence="2" id="KW-0472">Membrane</keyword>
<proteinExistence type="predicted"/>
<evidence type="ECO:0000256" key="2">
    <source>
        <dbReference type="SAM" id="Phobius"/>
    </source>
</evidence>